<reference evidence="4" key="1">
    <citation type="journal article" date="2013" name="Environ. Microbiol.">
        <title>Microbiota from the distal guts of lean and obese adolescents exhibit partial functional redundancy besides clear differences in community structure.</title>
        <authorList>
            <person name="Ferrer M."/>
            <person name="Ruiz A."/>
            <person name="Lanza F."/>
            <person name="Haange S.B."/>
            <person name="Oberbach A."/>
            <person name="Till H."/>
            <person name="Bargiela R."/>
            <person name="Campoy C."/>
            <person name="Segura M.T."/>
            <person name="Richter M."/>
            <person name="von Bergen M."/>
            <person name="Seifert J."/>
            <person name="Suarez A."/>
        </authorList>
    </citation>
    <scope>NUCLEOTIDE SEQUENCE</scope>
</reference>
<dbReference type="InterPro" id="IPR042229">
    <property type="entry name" value="Listeria/Bacterioides_rpt_sf"/>
</dbReference>
<evidence type="ECO:0000256" key="1">
    <source>
        <dbReference type="ARBA" id="ARBA00004196"/>
    </source>
</evidence>
<dbReference type="Gene3D" id="2.60.40.4270">
    <property type="entry name" value="Listeria-Bacteroides repeat domain"/>
    <property type="match status" value="2"/>
</dbReference>
<feature type="domain" description="Bacterial repeat" evidence="3">
    <location>
        <begin position="313"/>
        <end position="351"/>
    </location>
</feature>
<keyword evidence="2" id="KW-0812">Transmembrane</keyword>
<gene>
    <name evidence="4" type="ORF">OBE_06896</name>
</gene>
<evidence type="ECO:0000313" key="4">
    <source>
        <dbReference type="EMBL" id="EKC64612.1"/>
    </source>
</evidence>
<dbReference type="Pfam" id="PF18998">
    <property type="entry name" value="Flg_new_2"/>
    <property type="match status" value="2"/>
</dbReference>
<evidence type="ECO:0000259" key="3">
    <source>
        <dbReference type="Pfam" id="PF18998"/>
    </source>
</evidence>
<organism evidence="4">
    <name type="scientific">human gut metagenome</name>
    <dbReference type="NCBI Taxonomy" id="408170"/>
    <lineage>
        <taxon>unclassified sequences</taxon>
        <taxon>metagenomes</taxon>
        <taxon>organismal metagenomes</taxon>
    </lineage>
</organism>
<dbReference type="AlphaFoldDB" id="K1SVP6"/>
<comment type="caution">
    <text evidence="4">The sequence shown here is derived from an EMBL/GenBank/DDBJ whole genome shotgun (WGS) entry which is preliminary data.</text>
</comment>
<keyword evidence="2" id="KW-1133">Transmembrane helix</keyword>
<name>K1SVP6_9ZZZZ</name>
<dbReference type="EMBL" id="AJWZ01004730">
    <property type="protein sequence ID" value="EKC64612.1"/>
    <property type="molecule type" value="Genomic_DNA"/>
</dbReference>
<keyword evidence="2" id="KW-0472">Membrane</keyword>
<protein>
    <recommendedName>
        <fullName evidence="3">Bacterial repeat domain-containing protein</fullName>
    </recommendedName>
</protein>
<accession>K1SVP6</accession>
<feature type="domain" description="Bacterial repeat" evidence="3">
    <location>
        <begin position="236"/>
        <end position="270"/>
    </location>
</feature>
<dbReference type="InterPro" id="IPR013378">
    <property type="entry name" value="InlB-like_B-rpt"/>
</dbReference>
<dbReference type="Pfam" id="PF09479">
    <property type="entry name" value="Flg_new"/>
    <property type="match status" value="2"/>
</dbReference>
<feature type="transmembrane region" description="Helical" evidence="2">
    <location>
        <begin position="639"/>
        <end position="658"/>
    </location>
</feature>
<evidence type="ECO:0000256" key="2">
    <source>
        <dbReference type="SAM" id="Phobius"/>
    </source>
</evidence>
<dbReference type="InterPro" id="IPR044060">
    <property type="entry name" value="Bacterial_rp_domain"/>
</dbReference>
<dbReference type="GO" id="GO:0030313">
    <property type="term" value="C:cell envelope"/>
    <property type="evidence" value="ECO:0007669"/>
    <property type="project" value="UniProtKB-SubCell"/>
</dbReference>
<comment type="subcellular location">
    <subcellularLocation>
        <location evidence="1">Cell envelope</location>
    </subcellularLocation>
</comment>
<sequence length="672" mass="75030">MKKKVIFSVILVILICGLMFIFGSKSFADPLENGQEVQKDSDLTYYLTVNYDGKDYDAVESSDTQISKISSDVILVEDRIPYGLTFKGFVETNDGSIGAVKRSDGSSCAGYVVDGVNGLKYDTNTGVVSYKVKNLMAGCSLTVGIITHTPSTVDDPNTAYVEVRRDFYNSATAGERFLTSNSNTVHVFMGEENATLYNVKYEYTGDIPKGAPDVSSLTSYTANSIVSVLNEVKVLGYKFSGWTSNDVSINNGSFVMPNKNVVLKGSFTKDSTYTVSYKVDGNMPNSYTKPADAKYYMGEVVNVNSLKNGDVVDGYRFLGWNVQSGNVTISTDNDFEMPAADVILVGKFERISYKVSYKFQGINIPSNWSSLLPADANYYPGDKVSVSKDPVATGYKFLGWYSEKSFTMPDSDVVIYGEWALNAGVFEPTIVEEIVNKQSSYKKGDVVNFKITVTNTATYPIKDVMVKDYNSKTKFVESNDYNIMSKSMVKIDSIPANGSVVINASYTVDDDSLKIEVNEVELVGALADNSILNTDKDYKAKVAFNIKRGNVVVNYEIVGEAPFEYVKPGNKTVEYDEKYDSEKVEYYEGYNFDGWYLDSNFKTKYKNGTRLTNNITLYGKFVKISNPITRTIHTMYHKYIYLLILGVMFVCVVLFKIVRRVKFYRMEKSARK</sequence>
<proteinExistence type="predicted"/>